<dbReference type="Proteomes" id="UP000216524">
    <property type="component" value="Unassembled WGS sequence"/>
</dbReference>
<feature type="domain" description="GGDEF" evidence="4">
    <location>
        <begin position="343"/>
        <end position="476"/>
    </location>
</feature>
<gene>
    <name evidence="5" type="ORF">CAL23_08655</name>
</gene>
<comment type="catalytic activity">
    <reaction evidence="2">
        <text>2 GTP = 3',3'-c-di-GMP + 2 diphosphate</text>
        <dbReference type="Rhea" id="RHEA:24898"/>
        <dbReference type="ChEBI" id="CHEBI:33019"/>
        <dbReference type="ChEBI" id="CHEBI:37565"/>
        <dbReference type="ChEBI" id="CHEBI:58805"/>
        <dbReference type="EC" id="2.7.7.65"/>
    </reaction>
</comment>
<reference evidence="5 6" key="1">
    <citation type="submission" date="2017-05" db="EMBL/GenBank/DDBJ databases">
        <title>Complete and WGS of Bordetella genogroups.</title>
        <authorList>
            <person name="Spilker T."/>
            <person name="Lipuma J."/>
        </authorList>
    </citation>
    <scope>NUCLEOTIDE SEQUENCE [LARGE SCALE GENOMIC DNA]</scope>
    <source>
        <strain evidence="5 6">AU3139</strain>
    </source>
</reference>
<dbReference type="PANTHER" id="PTHR45138:SF9">
    <property type="entry name" value="DIGUANYLATE CYCLASE DGCM-RELATED"/>
    <property type="match status" value="1"/>
</dbReference>
<dbReference type="EMBL" id="NEVV01000001">
    <property type="protein sequence ID" value="OZI81753.1"/>
    <property type="molecule type" value="Genomic_DNA"/>
</dbReference>
<dbReference type="SMART" id="SM00267">
    <property type="entry name" value="GGDEF"/>
    <property type="match status" value="1"/>
</dbReference>
<dbReference type="InterPro" id="IPR029787">
    <property type="entry name" value="Nucleotide_cyclase"/>
</dbReference>
<keyword evidence="6" id="KW-1185">Reference proteome</keyword>
<dbReference type="PROSITE" id="PS50887">
    <property type="entry name" value="GGDEF"/>
    <property type="match status" value="1"/>
</dbReference>
<dbReference type="InterPro" id="IPR013767">
    <property type="entry name" value="PAS_fold"/>
</dbReference>
<feature type="domain" description="PAS" evidence="3">
    <location>
        <begin position="190"/>
        <end position="245"/>
    </location>
</feature>
<dbReference type="Gene3D" id="3.30.450.20">
    <property type="entry name" value="PAS domain"/>
    <property type="match status" value="1"/>
</dbReference>
<accession>A0ABX4FHW6</accession>
<dbReference type="CDD" id="cd01949">
    <property type="entry name" value="GGDEF"/>
    <property type="match status" value="1"/>
</dbReference>
<protein>
    <recommendedName>
        <fullName evidence="1">diguanylate cyclase</fullName>
        <ecNumber evidence="1">2.7.7.65</ecNumber>
    </recommendedName>
</protein>
<dbReference type="Pfam" id="PF00989">
    <property type="entry name" value="PAS"/>
    <property type="match status" value="1"/>
</dbReference>
<dbReference type="PROSITE" id="PS50112">
    <property type="entry name" value="PAS"/>
    <property type="match status" value="1"/>
</dbReference>
<proteinExistence type="predicted"/>
<dbReference type="SUPFAM" id="SSF55073">
    <property type="entry name" value="Nucleotide cyclase"/>
    <property type="match status" value="1"/>
</dbReference>
<sequence>MAISDANRGGAPGAALGPDPAHILHELAGLMAISPGRDFLDELVNRAVQRLGVDYAWVVLHGAATGEHARTVLSANCRMRWNGAESYLATGQSALAGVLSHATQYVCARDLERHVPGDLALRRLGAQACVAHALRDESGLQRGHVAFVFSEPLADPAIYVSALSACASFTERAVLALDTERKARQEALQLASRYQALFEKAPVLINAFDARGKCILWNLECERKFGWSMEEVNNHPEPLALFYPDPQTRARVVASVSQAPGRAFEEWHPVTRAGKVLSTLWSNIVLESGTIVNIGLDITERKRAELALTRLATIDSLTDCWNRAEILKILRQEITRLRQHPDQPLAVVMLDLDHFKQLNDLHGHLVGDAALRYFSDQLRSNLRGTDFVGRIGGEEFLALLPGCDGDAALAMADRLRAALRNDPFTTEGQAVPLSVSVGIAFATPEDTAVSDVMRRADTALYEAKRRGRDRAVVYFG</sequence>
<evidence type="ECO:0000313" key="6">
    <source>
        <dbReference type="Proteomes" id="UP000216524"/>
    </source>
</evidence>
<name>A0ABX4FHW6_9BORD</name>
<dbReference type="NCBIfam" id="TIGR00229">
    <property type="entry name" value="sensory_box"/>
    <property type="match status" value="1"/>
</dbReference>
<organism evidence="5 6">
    <name type="scientific">Bordetella genomosp. 6</name>
    <dbReference type="NCBI Taxonomy" id="463024"/>
    <lineage>
        <taxon>Bacteria</taxon>
        <taxon>Pseudomonadati</taxon>
        <taxon>Pseudomonadota</taxon>
        <taxon>Betaproteobacteria</taxon>
        <taxon>Burkholderiales</taxon>
        <taxon>Alcaligenaceae</taxon>
        <taxon>Bordetella</taxon>
    </lineage>
</organism>
<evidence type="ECO:0000256" key="2">
    <source>
        <dbReference type="ARBA" id="ARBA00034247"/>
    </source>
</evidence>
<evidence type="ECO:0000313" key="5">
    <source>
        <dbReference type="EMBL" id="OZI81753.1"/>
    </source>
</evidence>
<dbReference type="InterPro" id="IPR035965">
    <property type="entry name" value="PAS-like_dom_sf"/>
</dbReference>
<dbReference type="Gene3D" id="3.30.70.270">
    <property type="match status" value="1"/>
</dbReference>
<evidence type="ECO:0000259" key="3">
    <source>
        <dbReference type="PROSITE" id="PS50112"/>
    </source>
</evidence>
<dbReference type="InterPro" id="IPR000014">
    <property type="entry name" value="PAS"/>
</dbReference>
<dbReference type="EC" id="2.7.7.65" evidence="1"/>
<dbReference type="InterPro" id="IPR050469">
    <property type="entry name" value="Diguanylate_Cyclase"/>
</dbReference>
<dbReference type="InterPro" id="IPR000160">
    <property type="entry name" value="GGDEF_dom"/>
</dbReference>
<dbReference type="InterPro" id="IPR043128">
    <property type="entry name" value="Rev_trsase/Diguanyl_cyclase"/>
</dbReference>
<dbReference type="Pfam" id="PF00990">
    <property type="entry name" value="GGDEF"/>
    <property type="match status" value="1"/>
</dbReference>
<evidence type="ECO:0000259" key="4">
    <source>
        <dbReference type="PROSITE" id="PS50887"/>
    </source>
</evidence>
<evidence type="ECO:0000256" key="1">
    <source>
        <dbReference type="ARBA" id="ARBA00012528"/>
    </source>
</evidence>
<dbReference type="SUPFAM" id="SSF55785">
    <property type="entry name" value="PYP-like sensor domain (PAS domain)"/>
    <property type="match status" value="1"/>
</dbReference>
<dbReference type="NCBIfam" id="TIGR00254">
    <property type="entry name" value="GGDEF"/>
    <property type="match status" value="1"/>
</dbReference>
<comment type="caution">
    <text evidence="5">The sequence shown here is derived from an EMBL/GenBank/DDBJ whole genome shotgun (WGS) entry which is preliminary data.</text>
</comment>
<dbReference type="PANTHER" id="PTHR45138">
    <property type="entry name" value="REGULATORY COMPONENTS OF SENSORY TRANSDUCTION SYSTEM"/>
    <property type="match status" value="1"/>
</dbReference>